<dbReference type="EMBL" id="MJGC01000088">
    <property type="protein sequence ID" value="OEJ73417.1"/>
    <property type="molecule type" value="Genomic_DNA"/>
</dbReference>
<gene>
    <name evidence="1" type="ORF">BH720_19445</name>
</gene>
<sequence>MKLESAAVGLVDDEAQNLALLNIVETDNANIAVAVFRTASIHFVHHFFHRLSGKHRQLPHRPVVHFWLRGFAEFYCGEEALIQDVLDLTGHLRVRQRGQIRKSFVATFFGQSFHSENNGGK</sequence>
<proteinExistence type="predicted"/>
<accession>A0A1E5QFP4</accession>
<evidence type="ECO:0000313" key="1">
    <source>
        <dbReference type="EMBL" id="OEJ73417.1"/>
    </source>
</evidence>
<name>A0A1E5QFP4_9CYAN</name>
<dbReference type="AlphaFoldDB" id="A0A1E5QFP4"/>
<reference evidence="1" key="1">
    <citation type="submission" date="2016-09" db="EMBL/GenBank/DDBJ databases">
        <title>Draft genome of thermotolerant cyanobacterium Desertifilum sp. strain IPPAS B-1220.</title>
        <authorList>
            <person name="Sinetova M.A."/>
            <person name="Bolakhan K."/>
            <person name="Zayadan B.K."/>
            <person name="Mironov K.S."/>
            <person name="Ustinova V."/>
            <person name="Kupriyanova E.V."/>
            <person name="Sidorov R.A."/>
            <person name="Skrypnik A.N."/>
            <person name="Gogoleva N.E."/>
            <person name="Gogolev Y.V."/>
            <person name="Los D.A."/>
        </authorList>
    </citation>
    <scope>NUCLEOTIDE SEQUENCE [LARGE SCALE GENOMIC DNA]</scope>
    <source>
        <strain evidence="1">IPPAS B-1220</strain>
    </source>
</reference>
<comment type="caution">
    <text evidence="1">The sequence shown here is derived from an EMBL/GenBank/DDBJ whole genome shotgun (WGS) entry which is preliminary data.</text>
</comment>
<protein>
    <submittedName>
        <fullName evidence="1">Uncharacterized protein</fullName>
    </submittedName>
</protein>
<organism evidence="1">
    <name type="scientific">Desertifilum tharense IPPAS B-1220</name>
    <dbReference type="NCBI Taxonomy" id="1781255"/>
    <lineage>
        <taxon>Bacteria</taxon>
        <taxon>Bacillati</taxon>
        <taxon>Cyanobacteriota</taxon>
        <taxon>Cyanophyceae</taxon>
        <taxon>Desertifilales</taxon>
        <taxon>Desertifilaceae</taxon>
        <taxon>Desertifilum</taxon>
    </lineage>
</organism>